<sequence length="414" mass="44356">MGFGSMATHKQKLHRWKTGTHPDRNTQFALADFLGCPRRDVVELGWPAWLHRAVPDALLAPRRATPTALKAPRKAGETVERRRFMITAAAGGMALALAPGAPATARAGRRVGDGLAALHEQRLIALRHLDDKVGSGHVYNAAVNEFDMITGALRTASYSEETGRRLLAAAADAQRAAGWTAYDSGHPDRAETHFADASEDALSSQDPEVLATTLSFWAIKLYSTGAPQEAVSLVEAAKVHGRATGSARMLAMLHARASRAHARAGDLRASDREANAAMDAYSNAISLTEDLPSLYWVNLGEIHQLLGSSALNLGHPARALDHFQQAATVGLAELQESYDGDSFPRGAAIYEARAAEAHLELDAIEEAVAVAHLAVEHMGGVNSARGSSALADLRTKLRVHRSVPEVRNFLEFTA</sequence>
<dbReference type="EMBL" id="LGCN01000001">
    <property type="protein sequence ID" value="KOT46727.1"/>
    <property type="molecule type" value="Genomic_DNA"/>
</dbReference>
<organism evidence="2 3">
    <name type="scientific">Streptomyces caelestis</name>
    <dbReference type="NCBI Taxonomy" id="36816"/>
    <lineage>
        <taxon>Bacteria</taxon>
        <taxon>Bacillati</taxon>
        <taxon>Actinomycetota</taxon>
        <taxon>Actinomycetes</taxon>
        <taxon>Kitasatosporales</taxon>
        <taxon>Streptomycetaceae</taxon>
        <taxon>Streptomyces</taxon>
    </lineage>
</organism>
<evidence type="ECO:0000256" key="1">
    <source>
        <dbReference type="SAM" id="MobiDB-lite"/>
    </source>
</evidence>
<name>A0A0M8QN51_9ACTN</name>
<proteinExistence type="predicted"/>
<keyword evidence="3" id="KW-1185">Reference proteome</keyword>
<gene>
    <name evidence="2" type="ORF">ADK41_00435</name>
</gene>
<feature type="region of interest" description="Disordered" evidence="1">
    <location>
        <begin position="1"/>
        <end position="20"/>
    </location>
</feature>
<protein>
    <recommendedName>
        <fullName evidence="4">Transcriptional regulator</fullName>
    </recommendedName>
</protein>
<dbReference type="PROSITE" id="PS51318">
    <property type="entry name" value="TAT"/>
    <property type="match status" value="1"/>
</dbReference>
<dbReference type="InterPro" id="IPR006311">
    <property type="entry name" value="TAT_signal"/>
</dbReference>
<dbReference type="PATRIC" id="fig|36816.3.peg.94"/>
<dbReference type="InterPro" id="IPR011990">
    <property type="entry name" value="TPR-like_helical_dom_sf"/>
</dbReference>
<evidence type="ECO:0008006" key="4">
    <source>
        <dbReference type="Google" id="ProtNLM"/>
    </source>
</evidence>
<evidence type="ECO:0000313" key="3">
    <source>
        <dbReference type="Proteomes" id="UP000037773"/>
    </source>
</evidence>
<dbReference type="AlphaFoldDB" id="A0A0M8QN51"/>
<feature type="compositionally biased region" description="Basic residues" evidence="1">
    <location>
        <begin position="9"/>
        <end position="18"/>
    </location>
</feature>
<accession>A0A0M8QN51</accession>
<comment type="caution">
    <text evidence="2">The sequence shown here is derived from an EMBL/GenBank/DDBJ whole genome shotgun (WGS) entry which is preliminary data.</text>
</comment>
<dbReference type="Proteomes" id="UP000037773">
    <property type="component" value="Unassembled WGS sequence"/>
</dbReference>
<reference evidence="2 3" key="1">
    <citation type="submission" date="2015-07" db="EMBL/GenBank/DDBJ databases">
        <authorList>
            <person name="Noorani M."/>
        </authorList>
    </citation>
    <scope>NUCLEOTIDE SEQUENCE [LARGE SCALE GENOMIC DNA]</scope>
    <source>
        <strain evidence="2 3">NRRL B-24567</strain>
    </source>
</reference>
<dbReference type="Gene3D" id="1.25.40.10">
    <property type="entry name" value="Tetratricopeptide repeat domain"/>
    <property type="match status" value="1"/>
</dbReference>
<dbReference type="SUPFAM" id="SSF48452">
    <property type="entry name" value="TPR-like"/>
    <property type="match status" value="1"/>
</dbReference>
<evidence type="ECO:0000313" key="2">
    <source>
        <dbReference type="EMBL" id="KOT46727.1"/>
    </source>
</evidence>